<accession>A0A5D3YFW5</accession>
<evidence type="ECO:0000256" key="1">
    <source>
        <dbReference type="ARBA" id="ARBA00022448"/>
    </source>
</evidence>
<evidence type="ECO:0000313" key="5">
    <source>
        <dbReference type="EMBL" id="TYP92031.1"/>
    </source>
</evidence>
<dbReference type="Gene3D" id="3.40.50.300">
    <property type="entry name" value="P-loop containing nucleotide triphosphate hydrolases"/>
    <property type="match status" value="1"/>
</dbReference>
<evidence type="ECO:0000259" key="4">
    <source>
        <dbReference type="PROSITE" id="PS50893"/>
    </source>
</evidence>
<dbReference type="PROSITE" id="PS50893">
    <property type="entry name" value="ABC_TRANSPORTER_2"/>
    <property type="match status" value="1"/>
</dbReference>
<dbReference type="InterPro" id="IPR051782">
    <property type="entry name" value="ABC_Transporter_VariousFunc"/>
</dbReference>
<reference evidence="5 6" key="1">
    <citation type="submission" date="2019-07" db="EMBL/GenBank/DDBJ databases">
        <title>Genomic Encyclopedia of Archaeal and Bacterial Type Strains, Phase II (KMG-II): from individual species to whole genera.</title>
        <authorList>
            <person name="Goeker M."/>
        </authorList>
    </citation>
    <scope>NUCLEOTIDE SEQUENCE [LARGE SCALE GENOMIC DNA]</scope>
    <source>
        <strain evidence="5 6">DSM 21935</strain>
    </source>
</reference>
<evidence type="ECO:0000256" key="2">
    <source>
        <dbReference type="ARBA" id="ARBA00022741"/>
    </source>
</evidence>
<dbReference type="Pfam" id="PF00005">
    <property type="entry name" value="ABC_tran"/>
    <property type="match status" value="1"/>
</dbReference>
<feature type="domain" description="ABC transporter" evidence="4">
    <location>
        <begin position="4"/>
        <end position="207"/>
    </location>
</feature>
<dbReference type="OrthoDB" id="9808363at2"/>
<dbReference type="SMART" id="SM00382">
    <property type="entry name" value="AAA"/>
    <property type="match status" value="1"/>
</dbReference>
<protein>
    <submittedName>
        <fullName evidence="5">Heme exporter protein A</fullName>
    </submittedName>
</protein>
<keyword evidence="3" id="KW-0067">ATP-binding</keyword>
<sequence>MITLTVSKLYKSFGSNTVFEDLTFTNETKSLGIAGPNGSGKSTLLKCLGQLLRPSSGTVTWDINGEQLSNNNLTNILGYGAPYINLYDVLNCRENLQFLSNIRHRSSDSNQIDDWINRVSLNEVAEQPFGNLSTGQQQRLRLAAALFHEPKILMLDEPGSNLDAAGRSLVADIAESFQTPDKMLILASNNPDELQLCEQIFSVEEESLV</sequence>
<evidence type="ECO:0000313" key="6">
    <source>
        <dbReference type="Proteomes" id="UP000324595"/>
    </source>
</evidence>
<dbReference type="PANTHER" id="PTHR42939:SF1">
    <property type="entry name" value="ABC TRANSPORTER ATP-BINDING PROTEIN ALBC-RELATED"/>
    <property type="match status" value="1"/>
</dbReference>
<keyword evidence="2" id="KW-0547">Nucleotide-binding</keyword>
<proteinExistence type="predicted"/>
<dbReference type="GO" id="GO:0016887">
    <property type="term" value="F:ATP hydrolysis activity"/>
    <property type="evidence" value="ECO:0007669"/>
    <property type="project" value="InterPro"/>
</dbReference>
<dbReference type="InterPro" id="IPR027417">
    <property type="entry name" value="P-loop_NTPase"/>
</dbReference>
<comment type="caution">
    <text evidence="5">The sequence shown here is derived from an EMBL/GenBank/DDBJ whole genome shotgun (WGS) entry which is preliminary data.</text>
</comment>
<gene>
    <name evidence="5" type="ORF">LX73_2277</name>
</gene>
<dbReference type="RefSeq" id="WP_148899597.1">
    <property type="nucleotide sequence ID" value="NZ_VNHY01000004.1"/>
</dbReference>
<dbReference type="Proteomes" id="UP000324595">
    <property type="component" value="Unassembled WGS sequence"/>
</dbReference>
<evidence type="ECO:0000256" key="3">
    <source>
        <dbReference type="ARBA" id="ARBA00022840"/>
    </source>
</evidence>
<dbReference type="EMBL" id="VNHY01000004">
    <property type="protein sequence ID" value="TYP92031.1"/>
    <property type="molecule type" value="Genomic_DNA"/>
</dbReference>
<dbReference type="PANTHER" id="PTHR42939">
    <property type="entry name" value="ABC TRANSPORTER ATP-BINDING PROTEIN ALBC-RELATED"/>
    <property type="match status" value="1"/>
</dbReference>
<dbReference type="GO" id="GO:0005524">
    <property type="term" value="F:ATP binding"/>
    <property type="evidence" value="ECO:0007669"/>
    <property type="project" value="UniProtKB-KW"/>
</dbReference>
<dbReference type="SUPFAM" id="SSF52540">
    <property type="entry name" value="P-loop containing nucleoside triphosphate hydrolases"/>
    <property type="match status" value="1"/>
</dbReference>
<keyword evidence="1" id="KW-0813">Transport</keyword>
<dbReference type="AlphaFoldDB" id="A0A5D3YFW5"/>
<dbReference type="InterPro" id="IPR003439">
    <property type="entry name" value="ABC_transporter-like_ATP-bd"/>
</dbReference>
<dbReference type="InterPro" id="IPR003593">
    <property type="entry name" value="AAA+_ATPase"/>
</dbReference>
<keyword evidence="6" id="KW-1185">Reference proteome</keyword>
<name>A0A5D3YFW5_9BACT</name>
<organism evidence="5 6">
    <name type="scientific">Fodinibius salinus</name>
    <dbReference type="NCBI Taxonomy" id="860790"/>
    <lineage>
        <taxon>Bacteria</taxon>
        <taxon>Pseudomonadati</taxon>
        <taxon>Balneolota</taxon>
        <taxon>Balneolia</taxon>
        <taxon>Balneolales</taxon>
        <taxon>Balneolaceae</taxon>
        <taxon>Fodinibius</taxon>
    </lineage>
</organism>